<evidence type="ECO:0000313" key="2">
    <source>
        <dbReference type="Proteomes" id="UP000263336"/>
    </source>
</evidence>
<proteinExistence type="predicted"/>
<sequence>MSKAGTSGVILTQTRLTFPGIPGIKYGYRDSRNISRRFKALNMKIYLPNSAFLGNIDPFLRAFDTTNPERLEITANKKWISLHPVALSLVAALGLTVDPPNIYCEQLEATSRHYLERMGLFKLLKITTDIHIKEHEPAGRFIPLTQIHSTQDLTKFIQDMVPLLHLDPIQAEPIKYIISELGANVFEHADSKIGALFCAQYYQKTNTIRLGIVDTGVGIQNTISVSHKADSDLEAIGLALTPGITGTTRNLGGTDYNAGAGLFFIKSIAKVNRNFFMIYSGNAMYKLLRTKRTKRVILSADPFKDNHSGGEDFPYWQGTAVGIDISLDSTEEFSNLLELIRKTISEAIKTRKKEIYKRAIFI</sequence>
<protein>
    <submittedName>
        <fullName evidence="1">Uncharacterized protein</fullName>
    </submittedName>
</protein>
<dbReference type="AlphaFoldDB" id="A0A3D0ZPD8"/>
<dbReference type="Proteomes" id="UP000263336">
    <property type="component" value="Unassembled WGS sequence"/>
</dbReference>
<gene>
    <name evidence="1" type="ORF">DEP93_01580</name>
</gene>
<name>A0A3D0ZPD8_UNCKA</name>
<dbReference type="EMBL" id="DOZN01000008">
    <property type="protein sequence ID" value="HCC42140.1"/>
    <property type="molecule type" value="Genomic_DNA"/>
</dbReference>
<comment type="caution">
    <text evidence="1">The sequence shown here is derived from an EMBL/GenBank/DDBJ whole genome shotgun (WGS) entry which is preliminary data.</text>
</comment>
<accession>A0A3D0ZPD8</accession>
<evidence type="ECO:0000313" key="1">
    <source>
        <dbReference type="EMBL" id="HCC42140.1"/>
    </source>
</evidence>
<organism evidence="1 2">
    <name type="scientific">candidate division WWE3 bacterium</name>
    <dbReference type="NCBI Taxonomy" id="2053526"/>
    <lineage>
        <taxon>Bacteria</taxon>
        <taxon>Katanobacteria</taxon>
    </lineage>
</organism>
<reference evidence="1 2" key="1">
    <citation type="journal article" date="2018" name="Nat. Biotechnol.">
        <title>A standardized bacterial taxonomy based on genome phylogeny substantially revises the tree of life.</title>
        <authorList>
            <person name="Parks D.H."/>
            <person name="Chuvochina M."/>
            <person name="Waite D.W."/>
            <person name="Rinke C."/>
            <person name="Skarshewski A."/>
            <person name="Chaumeil P.A."/>
            <person name="Hugenholtz P."/>
        </authorList>
    </citation>
    <scope>NUCLEOTIDE SEQUENCE [LARGE SCALE GENOMIC DNA]</scope>
    <source>
        <strain evidence="1">UBA11701</strain>
    </source>
</reference>